<feature type="domain" description="ATP synthase F1 complex delta/epsilon subunit N-terminal" evidence="16">
    <location>
        <begin position="6"/>
        <end position="84"/>
    </location>
</feature>
<evidence type="ECO:0000256" key="10">
    <source>
        <dbReference type="ARBA" id="ARBA00023310"/>
    </source>
</evidence>
<evidence type="ECO:0000256" key="7">
    <source>
        <dbReference type="ARBA" id="ARBA00023065"/>
    </source>
</evidence>
<name>A0ABV7VRR7_9GAMM</name>
<evidence type="ECO:0000313" key="17">
    <source>
        <dbReference type="EMBL" id="MFC3679392.1"/>
    </source>
</evidence>
<keyword evidence="13" id="KW-1003">Cell membrane</keyword>
<dbReference type="SUPFAM" id="SSF51344">
    <property type="entry name" value="Epsilon subunit of F1F0-ATP synthase N-terminal domain"/>
    <property type="match status" value="1"/>
</dbReference>
<evidence type="ECO:0000256" key="1">
    <source>
        <dbReference type="ARBA" id="ARBA00003543"/>
    </source>
</evidence>
<keyword evidence="10 13" id="KW-0066">ATP synthesis</keyword>
<comment type="function">
    <text evidence="1 13">Produces ATP from ADP in the presence of a proton gradient across the membrane.</text>
</comment>
<proteinExistence type="inferred from homology"/>
<feature type="domain" description="ATP synthase epsilon subunit C-terminal" evidence="15">
    <location>
        <begin position="89"/>
        <end position="133"/>
    </location>
</feature>
<dbReference type="Gene3D" id="1.20.5.440">
    <property type="entry name" value="ATP synthase delta/epsilon subunit, C-terminal domain"/>
    <property type="match status" value="1"/>
</dbReference>
<comment type="similarity">
    <text evidence="3 13 14">Belongs to the ATPase epsilon chain family.</text>
</comment>
<comment type="subcellular location">
    <subcellularLocation>
        <location evidence="2 13">Cell membrane</location>
        <topology evidence="2 13">Peripheral membrane protein</topology>
    </subcellularLocation>
</comment>
<evidence type="ECO:0000256" key="6">
    <source>
        <dbReference type="ARBA" id="ARBA00022448"/>
    </source>
</evidence>
<dbReference type="NCBIfam" id="NF001847">
    <property type="entry name" value="PRK00571.1-4"/>
    <property type="match status" value="1"/>
</dbReference>
<evidence type="ECO:0000256" key="3">
    <source>
        <dbReference type="ARBA" id="ARBA00005712"/>
    </source>
</evidence>
<dbReference type="NCBIfam" id="TIGR01216">
    <property type="entry name" value="ATP_synt_epsi"/>
    <property type="match status" value="1"/>
</dbReference>
<evidence type="ECO:0000259" key="16">
    <source>
        <dbReference type="Pfam" id="PF02823"/>
    </source>
</evidence>
<keyword evidence="9 13" id="KW-0139">CF(1)</keyword>
<reference evidence="18" key="1">
    <citation type="journal article" date="2019" name="Int. J. Syst. Evol. Microbiol.">
        <title>The Global Catalogue of Microorganisms (GCM) 10K type strain sequencing project: providing services to taxonomists for standard genome sequencing and annotation.</title>
        <authorList>
            <consortium name="The Broad Institute Genomics Platform"/>
            <consortium name="The Broad Institute Genome Sequencing Center for Infectious Disease"/>
            <person name="Wu L."/>
            <person name="Ma J."/>
        </authorList>
    </citation>
    <scope>NUCLEOTIDE SEQUENCE [LARGE SCALE GENOMIC DNA]</scope>
    <source>
        <strain evidence="18">KCTC 42424</strain>
    </source>
</reference>
<dbReference type="Proteomes" id="UP001595722">
    <property type="component" value="Unassembled WGS sequence"/>
</dbReference>
<keyword evidence="8 13" id="KW-0472">Membrane</keyword>
<dbReference type="CDD" id="cd12152">
    <property type="entry name" value="F1-ATPase_delta"/>
    <property type="match status" value="1"/>
</dbReference>
<evidence type="ECO:0000256" key="11">
    <source>
        <dbReference type="ARBA" id="ARBA00030215"/>
    </source>
</evidence>
<accession>A0ABV7VRR7</accession>
<evidence type="ECO:0000256" key="5">
    <source>
        <dbReference type="ARBA" id="ARBA00014480"/>
    </source>
</evidence>
<dbReference type="InterPro" id="IPR036794">
    <property type="entry name" value="ATP_F1_dsu/esu_C_sf"/>
</dbReference>
<evidence type="ECO:0000259" key="15">
    <source>
        <dbReference type="Pfam" id="PF00401"/>
    </source>
</evidence>
<gene>
    <name evidence="13" type="primary">atpC</name>
    <name evidence="17" type="ORF">ACFOMG_04610</name>
</gene>
<comment type="caution">
    <text evidence="17">The sequence shown here is derived from an EMBL/GenBank/DDBJ whole genome shotgun (WGS) entry which is preliminary data.</text>
</comment>
<dbReference type="InterPro" id="IPR036771">
    <property type="entry name" value="ATPsynth_dsu/esu_N"/>
</dbReference>
<evidence type="ECO:0000256" key="9">
    <source>
        <dbReference type="ARBA" id="ARBA00023196"/>
    </source>
</evidence>
<evidence type="ECO:0000313" key="18">
    <source>
        <dbReference type="Proteomes" id="UP001595722"/>
    </source>
</evidence>
<dbReference type="SUPFAM" id="SSF46604">
    <property type="entry name" value="Epsilon subunit of F1F0-ATP synthase C-terminal domain"/>
    <property type="match status" value="1"/>
</dbReference>
<dbReference type="HAMAP" id="MF_00530">
    <property type="entry name" value="ATP_synth_epsil_bac"/>
    <property type="match status" value="1"/>
</dbReference>
<dbReference type="PANTHER" id="PTHR13822:SF10">
    <property type="entry name" value="ATP SYNTHASE EPSILON CHAIN, CHLOROPLASTIC"/>
    <property type="match status" value="1"/>
</dbReference>
<keyword evidence="18" id="KW-1185">Reference proteome</keyword>
<dbReference type="Pfam" id="PF00401">
    <property type="entry name" value="ATP-synt_DE"/>
    <property type="match status" value="1"/>
</dbReference>
<keyword evidence="13" id="KW-0375">Hydrogen ion transport</keyword>
<dbReference type="Gene3D" id="2.60.15.10">
    <property type="entry name" value="F0F1 ATP synthase delta/epsilon subunit, N-terminal"/>
    <property type="match status" value="1"/>
</dbReference>
<evidence type="ECO:0000256" key="4">
    <source>
        <dbReference type="ARBA" id="ARBA00011648"/>
    </source>
</evidence>
<organism evidence="17 18">
    <name type="scientific">Bacterioplanoides pacificum</name>
    <dbReference type="NCBI Taxonomy" id="1171596"/>
    <lineage>
        <taxon>Bacteria</taxon>
        <taxon>Pseudomonadati</taxon>
        <taxon>Pseudomonadota</taxon>
        <taxon>Gammaproteobacteria</taxon>
        <taxon>Oceanospirillales</taxon>
        <taxon>Oceanospirillaceae</taxon>
        <taxon>Bacterioplanoides</taxon>
    </lineage>
</organism>
<evidence type="ECO:0000256" key="12">
    <source>
        <dbReference type="ARBA" id="ARBA00031795"/>
    </source>
</evidence>
<evidence type="ECO:0000256" key="8">
    <source>
        <dbReference type="ARBA" id="ARBA00023136"/>
    </source>
</evidence>
<keyword evidence="7 13" id="KW-0406">Ion transport</keyword>
<dbReference type="InterPro" id="IPR020547">
    <property type="entry name" value="ATP_synth_F1_esu_C"/>
</dbReference>
<protein>
    <recommendedName>
        <fullName evidence="5 13">ATP synthase epsilon chain</fullName>
    </recommendedName>
    <alternativeName>
        <fullName evidence="12 13">ATP synthase F1 sector epsilon subunit</fullName>
    </alternativeName>
    <alternativeName>
        <fullName evidence="11 13">F-ATPase epsilon subunit</fullName>
    </alternativeName>
</protein>
<dbReference type="Pfam" id="PF02823">
    <property type="entry name" value="ATP-synt_DE_N"/>
    <property type="match status" value="1"/>
</dbReference>
<evidence type="ECO:0000256" key="13">
    <source>
        <dbReference type="HAMAP-Rule" id="MF_00530"/>
    </source>
</evidence>
<evidence type="ECO:0000256" key="2">
    <source>
        <dbReference type="ARBA" id="ARBA00004202"/>
    </source>
</evidence>
<dbReference type="RefSeq" id="WP_376865072.1">
    <property type="nucleotide sequence ID" value="NZ_JBHRYB010000003.1"/>
</dbReference>
<dbReference type="InterPro" id="IPR020546">
    <property type="entry name" value="ATP_synth_F1_dsu/esu_N"/>
</dbReference>
<evidence type="ECO:0000256" key="14">
    <source>
        <dbReference type="RuleBase" id="RU003656"/>
    </source>
</evidence>
<dbReference type="EMBL" id="JBHRYB010000003">
    <property type="protein sequence ID" value="MFC3679392.1"/>
    <property type="molecule type" value="Genomic_DNA"/>
</dbReference>
<sequence>MAITVHCDIVSAEENLFSGLVERVVAHGELGDLGIEPGHTALLTPLKPGPVRIVKQGGEEEVVYVSGGYLEVQPNCVSVLADTAVRAGDIDEAAALQAKEHALKAMENQGADFDYSRALTQLAEAAAQLRTIQQIREKLGKH</sequence>
<dbReference type="PANTHER" id="PTHR13822">
    <property type="entry name" value="ATP SYNTHASE DELTA/EPSILON CHAIN"/>
    <property type="match status" value="1"/>
</dbReference>
<dbReference type="InterPro" id="IPR001469">
    <property type="entry name" value="ATP_synth_F1_dsu/esu"/>
</dbReference>
<comment type="subunit">
    <text evidence="4 13 14">F-type ATPases have 2 components, CF(1) - the catalytic core - and CF(0) - the membrane proton channel. CF(1) has five subunits: alpha(3), beta(3), gamma(1), delta(1), epsilon(1). CF(0) has three main subunits: a, b and c.</text>
</comment>
<keyword evidence="6 13" id="KW-0813">Transport</keyword>